<protein>
    <submittedName>
        <fullName evidence="2">ATPase AAA</fullName>
    </submittedName>
</protein>
<accession>A0ABQ4PKB5</accession>
<dbReference type="Gene3D" id="3.40.50.300">
    <property type="entry name" value="P-loop containing nucleotide triphosphate hydrolases"/>
    <property type="match status" value="1"/>
</dbReference>
<feature type="domain" description="SPOR" evidence="1">
    <location>
        <begin position="402"/>
        <end position="476"/>
    </location>
</feature>
<comment type="caution">
    <text evidence="2">The sequence shown here is derived from an EMBL/GenBank/DDBJ whole genome shotgun (WGS) entry which is preliminary data.</text>
</comment>
<evidence type="ECO:0000259" key="1">
    <source>
        <dbReference type="PROSITE" id="PS51724"/>
    </source>
</evidence>
<dbReference type="InterPro" id="IPR027417">
    <property type="entry name" value="P-loop_NTPase"/>
</dbReference>
<dbReference type="Gene3D" id="3.30.70.1070">
    <property type="entry name" value="Sporulation related repeat"/>
    <property type="match status" value="1"/>
</dbReference>
<organism evidence="2 3">
    <name type="scientific">Shewanella algidipiscicola</name>
    <dbReference type="NCBI Taxonomy" id="614070"/>
    <lineage>
        <taxon>Bacteria</taxon>
        <taxon>Pseudomonadati</taxon>
        <taxon>Pseudomonadota</taxon>
        <taxon>Gammaproteobacteria</taxon>
        <taxon>Alteromonadales</taxon>
        <taxon>Shewanellaceae</taxon>
        <taxon>Shewanella</taxon>
    </lineage>
</organism>
<dbReference type="InterPro" id="IPR007730">
    <property type="entry name" value="SPOR-like_dom"/>
</dbReference>
<proteinExistence type="predicted"/>
<sequence>MCGDPVTYQASILLPSQESLLHRLQHVILYGQQLTVLTGEYGAGKTTIVTALVDALDDVSSALVTCPQHADCAEIRRKILVQLLSEPVFDDELPLPETLLDLAQALPANSHIVLDDAHHLPLEIWAECIVLSQMQLVGKSLSVTLTTPNVFLSQLLTQLPESQHQLLLPMVIEPLSYAEREALYYTLLQRSEQTTFTPRDIVKDQLQQQQGLPSEVVALLSLALDGEPETPVKRGWLKSVLLTLLACAVLVAGYVVMLPDVEPLVLPQQQTVASVRATRANITYGEALLAPYFDSRQLGLQAPHAEDIAERAIARATLRHDNLIAAEQSEENTLSDGVEAEVDYSELGQFEPISTDRAEMQLHNDKVEIFSLKDDVTAITTAPQQEVEPEPTLNNNGELNRQMPQTGYTLQLASVKKLKSLNEIVEQLNGSDNIQVARYKQRWVLLYGRYSSREQAMAEAQRLQNEVGLAPPWLRVWGDLSQYELQQRLPTREIQ</sequence>
<dbReference type="PROSITE" id="PS51724">
    <property type="entry name" value="SPOR"/>
    <property type="match status" value="1"/>
</dbReference>
<dbReference type="Pfam" id="PF05036">
    <property type="entry name" value="SPOR"/>
    <property type="match status" value="1"/>
</dbReference>
<gene>
    <name evidence="2" type="primary">damX</name>
    <name evidence="2" type="ORF">TUM4630_24050</name>
</gene>
<dbReference type="Pfam" id="PF13401">
    <property type="entry name" value="AAA_22"/>
    <property type="match status" value="1"/>
</dbReference>
<dbReference type="InterPro" id="IPR036680">
    <property type="entry name" value="SPOR-like_sf"/>
</dbReference>
<dbReference type="EMBL" id="BPFB01000027">
    <property type="protein sequence ID" value="GIU48219.1"/>
    <property type="molecule type" value="Genomic_DNA"/>
</dbReference>
<dbReference type="SUPFAM" id="SSF110997">
    <property type="entry name" value="Sporulation related repeat"/>
    <property type="match status" value="1"/>
</dbReference>
<dbReference type="PANTHER" id="PTHR35894:SF5">
    <property type="entry name" value="MU-LIKE PROPHAGE FLUMU DNA TRANSPOSITION PROTEIN B"/>
    <property type="match status" value="1"/>
</dbReference>
<dbReference type="InterPro" id="IPR049945">
    <property type="entry name" value="AAA_22"/>
</dbReference>
<dbReference type="Proteomes" id="UP000761574">
    <property type="component" value="Unassembled WGS sequence"/>
</dbReference>
<dbReference type="PANTHER" id="PTHR35894">
    <property type="entry name" value="GENERAL SECRETION PATHWAY PROTEIN A-RELATED"/>
    <property type="match status" value="1"/>
</dbReference>
<keyword evidence="3" id="KW-1185">Reference proteome</keyword>
<name>A0ABQ4PKB5_9GAMM</name>
<dbReference type="InterPro" id="IPR052026">
    <property type="entry name" value="ExeA_AAA_ATPase_DNA-bind"/>
</dbReference>
<evidence type="ECO:0000313" key="2">
    <source>
        <dbReference type="EMBL" id="GIU48219.1"/>
    </source>
</evidence>
<reference evidence="2 3" key="1">
    <citation type="submission" date="2021-05" db="EMBL/GenBank/DDBJ databases">
        <title>Molecular characterization for Shewanella algae harboring chromosomal blaOXA-55-like strains isolated from clinical and environment sample.</title>
        <authorList>
            <person name="Ohama Y."/>
            <person name="Aoki K."/>
            <person name="Harada S."/>
            <person name="Moriya K."/>
            <person name="Ishii Y."/>
            <person name="Tateda K."/>
        </authorList>
    </citation>
    <scope>NUCLEOTIDE SEQUENCE [LARGE SCALE GENOMIC DNA]</scope>
    <source>
        <strain evidence="2 3">LMG 23746</strain>
    </source>
</reference>
<dbReference type="SUPFAM" id="SSF52540">
    <property type="entry name" value="P-loop containing nucleoside triphosphate hydrolases"/>
    <property type="match status" value="1"/>
</dbReference>
<evidence type="ECO:0000313" key="3">
    <source>
        <dbReference type="Proteomes" id="UP000761574"/>
    </source>
</evidence>